<dbReference type="SUPFAM" id="SSF109998">
    <property type="entry name" value="Triger factor/SurA peptide-binding domain-like"/>
    <property type="match status" value="1"/>
</dbReference>
<dbReference type="Pfam" id="PF13624">
    <property type="entry name" value="SurA_N_3"/>
    <property type="match status" value="1"/>
</dbReference>
<dbReference type="Gene3D" id="1.10.4030.10">
    <property type="entry name" value="Porin chaperone SurA, peptide-binding domain"/>
    <property type="match status" value="1"/>
</dbReference>
<evidence type="ECO:0000256" key="12">
    <source>
        <dbReference type="ARBA" id="ARBA00040743"/>
    </source>
</evidence>
<comment type="caution">
    <text evidence="17">The sequence shown here is derived from an EMBL/GenBank/DDBJ whole genome shotgun (WGS) entry which is preliminary data.</text>
</comment>
<keyword evidence="5 15" id="KW-0812">Transmembrane</keyword>
<evidence type="ECO:0000256" key="1">
    <source>
        <dbReference type="ARBA" id="ARBA00004382"/>
    </source>
</evidence>
<keyword evidence="3" id="KW-1003">Cell membrane</keyword>
<evidence type="ECO:0000256" key="10">
    <source>
        <dbReference type="ARBA" id="ARBA00031484"/>
    </source>
</evidence>
<dbReference type="InterPro" id="IPR000297">
    <property type="entry name" value="PPIase_PpiC"/>
</dbReference>
<name>A0ABW5DTY1_9PROT</name>
<comment type="similarity">
    <text evidence="11">Belongs to the PpiD chaperone family.</text>
</comment>
<reference evidence="18" key="1">
    <citation type="journal article" date="2019" name="Int. J. Syst. Evol. Microbiol.">
        <title>The Global Catalogue of Microorganisms (GCM) 10K type strain sequencing project: providing services to taxonomists for standard genome sequencing and annotation.</title>
        <authorList>
            <consortium name="The Broad Institute Genomics Platform"/>
            <consortium name="The Broad Institute Genome Sequencing Center for Infectious Disease"/>
            <person name="Wu L."/>
            <person name="Ma J."/>
        </authorList>
    </citation>
    <scope>NUCLEOTIDE SEQUENCE [LARGE SCALE GENOMIC DNA]</scope>
    <source>
        <strain evidence="18">CGMCC 1.19062</strain>
    </source>
</reference>
<feature type="transmembrane region" description="Helical" evidence="15">
    <location>
        <begin position="12"/>
        <end position="30"/>
    </location>
</feature>
<keyword evidence="18" id="KW-1185">Reference proteome</keyword>
<dbReference type="InterPro" id="IPR052029">
    <property type="entry name" value="PpiD_chaperone"/>
</dbReference>
<dbReference type="Pfam" id="PF13145">
    <property type="entry name" value="Rotamase_2"/>
    <property type="match status" value="1"/>
</dbReference>
<evidence type="ECO:0000256" key="7">
    <source>
        <dbReference type="ARBA" id="ARBA00023136"/>
    </source>
</evidence>
<comment type="subcellular location">
    <subcellularLocation>
        <location evidence="1">Cell inner membrane</location>
        <topology evidence="1">Single-pass type II membrane protein</topology>
        <orientation evidence="1">Periplasmic side</orientation>
    </subcellularLocation>
</comment>
<dbReference type="PANTHER" id="PTHR47529">
    <property type="entry name" value="PEPTIDYL-PROLYL CIS-TRANS ISOMERASE D"/>
    <property type="match status" value="1"/>
</dbReference>
<evidence type="ECO:0000256" key="4">
    <source>
        <dbReference type="ARBA" id="ARBA00022519"/>
    </source>
</evidence>
<evidence type="ECO:0000256" key="9">
    <source>
        <dbReference type="ARBA" id="ARBA00030642"/>
    </source>
</evidence>
<evidence type="ECO:0000256" key="13">
    <source>
        <dbReference type="ARBA" id="ARBA00042775"/>
    </source>
</evidence>
<accession>A0ABW5DTY1</accession>
<keyword evidence="8" id="KW-0143">Chaperone</keyword>
<gene>
    <name evidence="17" type="ORF">ACFSM5_10150</name>
</gene>
<dbReference type="Proteomes" id="UP001597295">
    <property type="component" value="Unassembled WGS sequence"/>
</dbReference>
<keyword evidence="14" id="KW-0413">Isomerase</keyword>
<evidence type="ECO:0000256" key="14">
    <source>
        <dbReference type="PROSITE-ProRule" id="PRU00278"/>
    </source>
</evidence>
<organism evidence="17 18">
    <name type="scientific">Lacibacterium aquatile</name>
    <dbReference type="NCBI Taxonomy" id="1168082"/>
    <lineage>
        <taxon>Bacteria</taxon>
        <taxon>Pseudomonadati</taxon>
        <taxon>Pseudomonadota</taxon>
        <taxon>Alphaproteobacteria</taxon>
        <taxon>Rhodospirillales</taxon>
        <taxon>Rhodospirillaceae</taxon>
    </lineage>
</organism>
<sequence>MLQAFRGRAASWIAKILFSLLALSFIGWGATDYLVRGPQAGPVIEVGSTKLEAPLAQRIVGREIEVLGRQMPGLDREQLKRLGLVDQAVEQVVSRIALDQEVERLGLAVSDEALRRTLTGNPAFRAPGGGFDRARFNAVINQMGYTEQGFLNEFRKDMVRSYLARGLATTGKAPGAIVDPLLKYRGESRTPELAVSLAGNPDALPAPTAEELKKFYDDNSNRFTTAERRKVSLLLLSIASIKAEIAVTDQEVIDSFEARKAELTSFEKRHVVQVLVNDEAKAKAIAEAAKDGDLAKAATDNGAQVTELGTITQTELPKALGDAAFALAENAVSAPIQAEFGWTIVKVLKIEPKVEPNFETLKAQIADDIKTERGMDKLYERSNKLDETLANGASLPDAAAAAGLKLEEIPVFDRRGLSDTGEILTGLPGRNRIIDLAFQTPSGETSRLIELPEGTVAALRVDAIEATSVRPFDAVKADAEILWRVDIATKAARVKAEAMLAEIKAGKSFDEAAANAGLTIEEKPAVTREGAGAGDATVSAQVLAALFGLAKVGDSEIADLPNGAAVVRLKSINAAEADKLKVEREALSSELSDGIGGDAALVFQQYLRQRYPVAIDKARLDSLF</sequence>
<evidence type="ECO:0000256" key="15">
    <source>
        <dbReference type="SAM" id="Phobius"/>
    </source>
</evidence>
<dbReference type="InterPro" id="IPR046357">
    <property type="entry name" value="PPIase_dom_sf"/>
</dbReference>
<evidence type="ECO:0000256" key="5">
    <source>
        <dbReference type="ARBA" id="ARBA00022692"/>
    </source>
</evidence>
<evidence type="ECO:0000256" key="6">
    <source>
        <dbReference type="ARBA" id="ARBA00022989"/>
    </source>
</evidence>
<protein>
    <recommendedName>
        <fullName evidence="2">Parvulin-like PPIase</fullName>
    </recommendedName>
    <alternativeName>
        <fullName evidence="9">Peptidyl-prolyl cis-trans isomerase plp</fullName>
    </alternativeName>
    <alternativeName>
        <fullName evidence="12">Periplasmic chaperone PpiD</fullName>
    </alternativeName>
    <alternativeName>
        <fullName evidence="13">Periplasmic folding chaperone</fullName>
    </alternativeName>
    <alternativeName>
        <fullName evidence="10">Rotamase plp</fullName>
    </alternativeName>
</protein>
<dbReference type="PANTHER" id="PTHR47529:SF1">
    <property type="entry name" value="PERIPLASMIC CHAPERONE PPID"/>
    <property type="match status" value="1"/>
</dbReference>
<evidence type="ECO:0000256" key="2">
    <source>
        <dbReference type="ARBA" id="ARBA00018370"/>
    </source>
</evidence>
<keyword evidence="4" id="KW-0997">Cell inner membrane</keyword>
<keyword evidence="7 15" id="KW-0472">Membrane</keyword>
<dbReference type="PROSITE" id="PS50198">
    <property type="entry name" value="PPIC_PPIASE_2"/>
    <property type="match status" value="1"/>
</dbReference>
<dbReference type="InterPro" id="IPR027304">
    <property type="entry name" value="Trigger_fact/SurA_dom_sf"/>
</dbReference>
<dbReference type="Gene3D" id="3.10.50.40">
    <property type="match status" value="1"/>
</dbReference>
<evidence type="ECO:0000256" key="3">
    <source>
        <dbReference type="ARBA" id="ARBA00022475"/>
    </source>
</evidence>
<evidence type="ECO:0000259" key="16">
    <source>
        <dbReference type="PROSITE" id="PS50198"/>
    </source>
</evidence>
<keyword evidence="14" id="KW-0697">Rotamase</keyword>
<proteinExistence type="inferred from homology"/>
<dbReference type="SUPFAM" id="SSF54534">
    <property type="entry name" value="FKBP-like"/>
    <property type="match status" value="1"/>
</dbReference>
<feature type="domain" description="PpiC" evidence="16">
    <location>
        <begin position="226"/>
        <end position="349"/>
    </location>
</feature>
<dbReference type="EMBL" id="JBHUIP010000009">
    <property type="protein sequence ID" value="MFD2263249.1"/>
    <property type="molecule type" value="Genomic_DNA"/>
</dbReference>
<keyword evidence="6 15" id="KW-1133">Transmembrane helix</keyword>
<evidence type="ECO:0000313" key="17">
    <source>
        <dbReference type="EMBL" id="MFD2263249.1"/>
    </source>
</evidence>
<evidence type="ECO:0000313" key="18">
    <source>
        <dbReference type="Proteomes" id="UP001597295"/>
    </source>
</evidence>
<evidence type="ECO:0000256" key="8">
    <source>
        <dbReference type="ARBA" id="ARBA00023186"/>
    </source>
</evidence>
<evidence type="ECO:0000256" key="11">
    <source>
        <dbReference type="ARBA" id="ARBA00038408"/>
    </source>
</evidence>
<dbReference type="RefSeq" id="WP_379876230.1">
    <property type="nucleotide sequence ID" value="NZ_JBHUIP010000009.1"/>
</dbReference>